<feature type="domain" description="Cupin type-2" evidence="1">
    <location>
        <begin position="48"/>
        <end position="94"/>
    </location>
</feature>
<dbReference type="AlphaFoldDB" id="A5G3T1"/>
<name>A5G3T1_GEOUR</name>
<dbReference type="EMBL" id="CP000698">
    <property type="protein sequence ID" value="ABQ26449.1"/>
    <property type="molecule type" value="Genomic_DNA"/>
</dbReference>
<dbReference type="KEGG" id="gur:Gura_2268"/>
<dbReference type="OrthoDB" id="9803476at2"/>
<sequence length="117" mass="13228">MNDFPEFMKHPLNKIPTASQHTEEIEGYVFDGADGSQVAFWKCCTQRVSQEHTHDYDEYLAVLQGQYTLIIDQQRISLGVGQEYFIPKGIAHAGEGLAGTRTVHCFGGKRIPREKQD</sequence>
<reference evidence="2 3" key="1">
    <citation type="submission" date="2007-05" db="EMBL/GenBank/DDBJ databases">
        <title>Complete sequence of Geobacter uraniireducens Rf4.</title>
        <authorList>
            <consortium name="US DOE Joint Genome Institute"/>
            <person name="Copeland A."/>
            <person name="Lucas S."/>
            <person name="Lapidus A."/>
            <person name="Barry K."/>
            <person name="Detter J.C."/>
            <person name="Glavina del Rio T."/>
            <person name="Hammon N."/>
            <person name="Israni S."/>
            <person name="Dalin E."/>
            <person name="Tice H."/>
            <person name="Pitluck S."/>
            <person name="Chertkov O."/>
            <person name="Brettin T."/>
            <person name="Bruce D."/>
            <person name="Han C."/>
            <person name="Schmutz J."/>
            <person name="Larimer F."/>
            <person name="Land M."/>
            <person name="Hauser L."/>
            <person name="Kyrpides N."/>
            <person name="Mikhailova N."/>
            <person name="Shelobolina E."/>
            <person name="Aklujkar M."/>
            <person name="Lovley D."/>
            <person name="Richardson P."/>
        </authorList>
    </citation>
    <scope>NUCLEOTIDE SEQUENCE [LARGE SCALE GENOMIC DNA]</scope>
    <source>
        <strain evidence="2 3">Rf4</strain>
    </source>
</reference>
<organism evidence="2 3">
    <name type="scientific">Geotalea uraniireducens (strain Rf4)</name>
    <name type="common">Geobacter uraniireducens</name>
    <dbReference type="NCBI Taxonomy" id="351605"/>
    <lineage>
        <taxon>Bacteria</taxon>
        <taxon>Pseudomonadati</taxon>
        <taxon>Thermodesulfobacteriota</taxon>
        <taxon>Desulfuromonadia</taxon>
        <taxon>Geobacterales</taxon>
        <taxon>Geobacteraceae</taxon>
        <taxon>Geotalea</taxon>
    </lineage>
</organism>
<dbReference type="HOGENOM" id="CLU_2081459_0_0_7"/>
<dbReference type="STRING" id="351605.Gura_2268"/>
<dbReference type="RefSeq" id="WP_011939144.1">
    <property type="nucleotide sequence ID" value="NC_009483.1"/>
</dbReference>
<dbReference type="InterPro" id="IPR013096">
    <property type="entry name" value="Cupin_2"/>
</dbReference>
<proteinExistence type="predicted"/>
<evidence type="ECO:0000313" key="2">
    <source>
        <dbReference type="EMBL" id="ABQ26449.1"/>
    </source>
</evidence>
<dbReference type="Gene3D" id="2.60.120.10">
    <property type="entry name" value="Jelly Rolls"/>
    <property type="match status" value="1"/>
</dbReference>
<keyword evidence="3" id="KW-1185">Reference proteome</keyword>
<dbReference type="Proteomes" id="UP000006695">
    <property type="component" value="Chromosome"/>
</dbReference>
<dbReference type="InterPro" id="IPR014710">
    <property type="entry name" value="RmlC-like_jellyroll"/>
</dbReference>
<protein>
    <recommendedName>
        <fullName evidence="1">Cupin type-2 domain-containing protein</fullName>
    </recommendedName>
</protein>
<evidence type="ECO:0000259" key="1">
    <source>
        <dbReference type="Pfam" id="PF07883"/>
    </source>
</evidence>
<accession>A5G3T1</accession>
<evidence type="ECO:0000313" key="3">
    <source>
        <dbReference type="Proteomes" id="UP000006695"/>
    </source>
</evidence>
<gene>
    <name evidence="2" type="ordered locus">Gura_2268</name>
</gene>
<dbReference type="Pfam" id="PF07883">
    <property type="entry name" value="Cupin_2"/>
    <property type="match status" value="1"/>
</dbReference>
<dbReference type="InterPro" id="IPR011051">
    <property type="entry name" value="RmlC_Cupin_sf"/>
</dbReference>
<dbReference type="SUPFAM" id="SSF51182">
    <property type="entry name" value="RmlC-like cupins"/>
    <property type="match status" value="1"/>
</dbReference>